<reference evidence="2" key="1">
    <citation type="submission" date="2017-10" db="EMBL/GenBank/DDBJ databases">
        <title>Rapid genome shrinkage in a self-fertile nematode reveals novel sperm competition proteins.</title>
        <authorList>
            <person name="Yin D."/>
            <person name="Schwarz E.M."/>
            <person name="Thomas C.G."/>
            <person name="Felde R.L."/>
            <person name="Korf I.F."/>
            <person name="Cutter A.D."/>
            <person name="Schartner C.M."/>
            <person name="Ralston E.J."/>
            <person name="Meyer B.J."/>
            <person name="Haag E.S."/>
        </authorList>
    </citation>
    <scope>NUCLEOTIDE SEQUENCE [LARGE SCALE GENOMIC DNA]</scope>
    <source>
        <strain evidence="2">JU1422</strain>
    </source>
</reference>
<organism evidence="1 2">
    <name type="scientific">Caenorhabditis nigoni</name>
    <dbReference type="NCBI Taxonomy" id="1611254"/>
    <lineage>
        <taxon>Eukaryota</taxon>
        <taxon>Metazoa</taxon>
        <taxon>Ecdysozoa</taxon>
        <taxon>Nematoda</taxon>
        <taxon>Chromadorea</taxon>
        <taxon>Rhabditida</taxon>
        <taxon>Rhabditina</taxon>
        <taxon>Rhabditomorpha</taxon>
        <taxon>Rhabditoidea</taxon>
        <taxon>Rhabditidae</taxon>
        <taxon>Peloderinae</taxon>
        <taxon>Caenorhabditis</taxon>
    </lineage>
</organism>
<sequence length="91" mass="10497">MDKLFSPVSSSFRRLLVFDVKEVDTMVSRDKNPGEKEGGGFFILLFRPDQVDLHPHEQHGASFSEKRKPPYRQLPSIFPSTVFPFLIFLTI</sequence>
<protein>
    <submittedName>
        <fullName evidence="1">Uncharacterized protein</fullName>
    </submittedName>
</protein>
<dbReference type="EMBL" id="PDUG01000002">
    <property type="protein sequence ID" value="PIC45104.1"/>
    <property type="molecule type" value="Genomic_DNA"/>
</dbReference>
<gene>
    <name evidence="1" type="primary">Cnig_chr_II.g5239</name>
    <name evidence="1" type="ORF">B9Z55_005239</name>
</gene>
<dbReference type="AlphaFoldDB" id="A0A2G5UZZ7"/>
<dbReference type="Proteomes" id="UP000230233">
    <property type="component" value="Chromosome II"/>
</dbReference>
<evidence type="ECO:0000313" key="1">
    <source>
        <dbReference type="EMBL" id="PIC45104.1"/>
    </source>
</evidence>
<accession>A0A2G5UZZ7</accession>
<keyword evidence="2" id="KW-1185">Reference proteome</keyword>
<name>A0A2G5UZZ7_9PELO</name>
<comment type="caution">
    <text evidence="1">The sequence shown here is derived from an EMBL/GenBank/DDBJ whole genome shotgun (WGS) entry which is preliminary data.</text>
</comment>
<evidence type="ECO:0000313" key="2">
    <source>
        <dbReference type="Proteomes" id="UP000230233"/>
    </source>
</evidence>
<proteinExistence type="predicted"/>